<dbReference type="Proteomes" id="UP001151760">
    <property type="component" value="Unassembled WGS sequence"/>
</dbReference>
<dbReference type="Pfam" id="PF08284">
    <property type="entry name" value="RVP_2"/>
    <property type="match status" value="1"/>
</dbReference>
<feature type="domain" description="Tf2-1-like SH3-like" evidence="3">
    <location>
        <begin position="301"/>
        <end position="365"/>
    </location>
</feature>
<dbReference type="Pfam" id="PF24626">
    <property type="entry name" value="SH3_Tf2-1"/>
    <property type="match status" value="1"/>
</dbReference>
<dbReference type="GO" id="GO:0003964">
    <property type="term" value="F:RNA-directed DNA polymerase activity"/>
    <property type="evidence" value="ECO:0007669"/>
    <property type="project" value="UniProtKB-KW"/>
</dbReference>
<dbReference type="PANTHER" id="PTHR15503:SF45">
    <property type="entry name" value="RNA-DIRECTED DNA POLYMERASE HOMOLOG"/>
    <property type="match status" value="1"/>
</dbReference>
<reference evidence="4" key="1">
    <citation type="journal article" date="2022" name="Int. J. Mol. Sci.">
        <title>Draft Genome of Tanacetum Coccineum: Genomic Comparison of Closely Related Tanacetum-Family Plants.</title>
        <authorList>
            <person name="Yamashiro T."/>
            <person name="Shiraishi A."/>
            <person name="Nakayama K."/>
            <person name="Satake H."/>
        </authorList>
    </citation>
    <scope>NUCLEOTIDE SEQUENCE</scope>
</reference>
<accession>A0ABQ4ZAM0</accession>
<evidence type="ECO:0000259" key="2">
    <source>
        <dbReference type="Pfam" id="PF03732"/>
    </source>
</evidence>
<organism evidence="4 5">
    <name type="scientific">Tanacetum coccineum</name>
    <dbReference type="NCBI Taxonomy" id="301880"/>
    <lineage>
        <taxon>Eukaryota</taxon>
        <taxon>Viridiplantae</taxon>
        <taxon>Streptophyta</taxon>
        <taxon>Embryophyta</taxon>
        <taxon>Tracheophyta</taxon>
        <taxon>Spermatophyta</taxon>
        <taxon>Magnoliopsida</taxon>
        <taxon>eudicotyledons</taxon>
        <taxon>Gunneridae</taxon>
        <taxon>Pentapetalae</taxon>
        <taxon>asterids</taxon>
        <taxon>campanulids</taxon>
        <taxon>Asterales</taxon>
        <taxon>Asteraceae</taxon>
        <taxon>Asteroideae</taxon>
        <taxon>Anthemideae</taxon>
        <taxon>Anthemidinae</taxon>
        <taxon>Tanacetum</taxon>
    </lineage>
</organism>
<dbReference type="InterPro" id="IPR043502">
    <property type="entry name" value="DNA/RNA_pol_sf"/>
</dbReference>
<reference evidence="4" key="2">
    <citation type="submission" date="2022-01" db="EMBL/GenBank/DDBJ databases">
        <authorList>
            <person name="Yamashiro T."/>
            <person name="Shiraishi A."/>
            <person name="Satake H."/>
            <person name="Nakayama K."/>
        </authorList>
    </citation>
    <scope>NUCLEOTIDE SEQUENCE</scope>
</reference>
<keyword evidence="4" id="KW-0808">Transferase</keyword>
<dbReference type="PANTHER" id="PTHR15503">
    <property type="entry name" value="LDOC1 RELATED"/>
    <property type="match status" value="1"/>
</dbReference>
<evidence type="ECO:0000259" key="3">
    <source>
        <dbReference type="Pfam" id="PF24626"/>
    </source>
</evidence>
<dbReference type="Gene3D" id="3.10.10.10">
    <property type="entry name" value="HIV Type 1 Reverse Transcriptase, subunit A, domain 1"/>
    <property type="match status" value="1"/>
</dbReference>
<name>A0ABQ4ZAM0_9ASTR</name>
<keyword evidence="4" id="KW-0548">Nucleotidyltransferase</keyword>
<protein>
    <submittedName>
        <fullName evidence="4">Reverse transcriptase domain-containing protein</fullName>
    </submittedName>
</protein>
<dbReference type="EMBL" id="BQNB010011089">
    <property type="protein sequence ID" value="GJS85968.1"/>
    <property type="molecule type" value="Genomic_DNA"/>
</dbReference>
<evidence type="ECO:0000313" key="4">
    <source>
        <dbReference type="EMBL" id="GJS85968.1"/>
    </source>
</evidence>
<proteinExistence type="predicted"/>
<keyword evidence="5" id="KW-1185">Reference proteome</keyword>
<gene>
    <name evidence="4" type="ORF">Tco_0752509</name>
</gene>
<comment type="caution">
    <text evidence="4">The sequence shown here is derived from an EMBL/GenBank/DDBJ whole genome shotgun (WGS) entry which is preliminary data.</text>
</comment>
<dbReference type="InterPro" id="IPR032567">
    <property type="entry name" value="RTL1-rel"/>
</dbReference>
<dbReference type="InterPro" id="IPR005162">
    <property type="entry name" value="Retrotrans_gag_dom"/>
</dbReference>
<dbReference type="InterPro" id="IPR021109">
    <property type="entry name" value="Peptidase_aspartic_dom_sf"/>
</dbReference>
<evidence type="ECO:0000256" key="1">
    <source>
        <dbReference type="SAM" id="MobiDB-lite"/>
    </source>
</evidence>
<dbReference type="Pfam" id="PF03732">
    <property type="entry name" value="Retrotrans_gag"/>
    <property type="match status" value="1"/>
</dbReference>
<feature type="domain" description="Retrotransposon gag" evidence="2">
    <location>
        <begin position="76"/>
        <end position="135"/>
    </location>
</feature>
<feature type="compositionally biased region" description="Polar residues" evidence="1">
    <location>
        <begin position="48"/>
        <end position="59"/>
    </location>
</feature>
<sequence>MAPKRRTTRLNPETTPAATATTTTVTNAQLQAMIDQGVTAILAKRDANTNGVDNHNSGTGARRNERATRKKTQSKFSTCTLLGNALTWWNFHVKTVGNDIAYAVTWTDLKKKMTDKYCLRTEIKKLKVELWELKVKGNFFINGHLDLMPVELGSFDVIIGMDWLVKYQAIIVCAEKIVLFLANVNTKETEDKSEKKRLKDVPIIRDFPDVFPEDLPGLPSTRQVEFQIDLIPGAAPVARAPYRLAPSEMKELSEQLKELSDKGFIRPSSSPWGAPVLMQAARNRQKSSSDLKCKPMEFQVGDKVMLKVSPWKGVVRFGKWGKLNPRYVGPFKVLENVGEVAYKLELTEELSRVHNTFHVSNLKKCYAEEPLAVPLDGLHFDDKLQFVEEPVEITDR</sequence>
<evidence type="ECO:0000313" key="5">
    <source>
        <dbReference type="Proteomes" id="UP001151760"/>
    </source>
</evidence>
<dbReference type="InterPro" id="IPR056924">
    <property type="entry name" value="SH3_Tf2-1"/>
</dbReference>
<dbReference type="SUPFAM" id="SSF56672">
    <property type="entry name" value="DNA/RNA polymerases"/>
    <property type="match status" value="1"/>
</dbReference>
<dbReference type="Gene3D" id="2.40.70.10">
    <property type="entry name" value="Acid Proteases"/>
    <property type="match status" value="1"/>
</dbReference>
<keyword evidence="4" id="KW-0695">RNA-directed DNA polymerase</keyword>
<feature type="region of interest" description="Disordered" evidence="1">
    <location>
        <begin position="48"/>
        <end position="72"/>
    </location>
</feature>